<dbReference type="InterPro" id="IPR029052">
    <property type="entry name" value="Metallo-depent_PP-like"/>
</dbReference>
<feature type="domain" description="Bacterial surface antigen (D15)" evidence="6">
    <location>
        <begin position="1013"/>
        <end position="1213"/>
    </location>
</feature>
<protein>
    <submittedName>
        <fullName evidence="7">Phosphoesterase</fullName>
    </submittedName>
</protein>
<dbReference type="PANTHER" id="PTHR10161:SF14">
    <property type="entry name" value="TARTRATE-RESISTANT ACID PHOSPHATASE TYPE 5"/>
    <property type="match status" value="1"/>
</dbReference>
<evidence type="ECO:0000256" key="1">
    <source>
        <dbReference type="ARBA" id="ARBA00004370"/>
    </source>
</evidence>
<dbReference type="EMBL" id="CP034549">
    <property type="protein sequence ID" value="AZQ44262.1"/>
    <property type="molecule type" value="Genomic_DNA"/>
</dbReference>
<comment type="subcellular location">
    <subcellularLocation>
        <location evidence="1">Membrane</location>
    </subcellularLocation>
</comment>
<evidence type="ECO:0000259" key="6">
    <source>
        <dbReference type="Pfam" id="PF01103"/>
    </source>
</evidence>
<dbReference type="AlphaFoldDB" id="A0A3S9MYT5"/>
<evidence type="ECO:0000256" key="3">
    <source>
        <dbReference type="ARBA" id="ARBA00022801"/>
    </source>
</evidence>
<dbReference type="OrthoDB" id="333971at2"/>
<evidence type="ECO:0000313" key="7">
    <source>
        <dbReference type="EMBL" id="AZQ44262.1"/>
    </source>
</evidence>
<dbReference type="InterPro" id="IPR004843">
    <property type="entry name" value="Calcineurin-like_PHP"/>
</dbReference>
<organism evidence="7 8">
    <name type="scientific">Nonlabens ponticola</name>
    <dbReference type="NCBI Taxonomy" id="2496866"/>
    <lineage>
        <taxon>Bacteria</taxon>
        <taxon>Pseudomonadati</taxon>
        <taxon>Bacteroidota</taxon>
        <taxon>Flavobacteriia</taxon>
        <taxon>Flavobacteriales</taxon>
        <taxon>Flavobacteriaceae</taxon>
        <taxon>Nonlabens</taxon>
    </lineage>
</organism>
<dbReference type="GO" id="GO:0016787">
    <property type="term" value="F:hydrolase activity"/>
    <property type="evidence" value="ECO:0007669"/>
    <property type="project" value="UniProtKB-KW"/>
</dbReference>
<proteinExistence type="predicted"/>
<keyword evidence="4" id="KW-0472">Membrane</keyword>
<reference evidence="7 8" key="1">
    <citation type="submission" date="2018-12" db="EMBL/GenBank/DDBJ databases">
        <title>Complete genome of Nonlabens sp. MJ115.</title>
        <authorList>
            <person name="Choi H.S."/>
            <person name="Jung J."/>
        </authorList>
    </citation>
    <scope>NUCLEOTIDE SEQUENCE [LARGE SCALE GENOMIC DNA]</scope>
    <source>
        <strain evidence="7 8">MJ115</strain>
    </source>
</reference>
<dbReference type="InterPro" id="IPR000184">
    <property type="entry name" value="Bac_surfAg_D15"/>
</dbReference>
<dbReference type="KEGG" id="noj:EJ995_08435"/>
<keyword evidence="8" id="KW-1185">Reference proteome</keyword>
<dbReference type="Pfam" id="PF00149">
    <property type="entry name" value="Metallophos"/>
    <property type="match status" value="1"/>
</dbReference>
<dbReference type="Pfam" id="PF01103">
    <property type="entry name" value="Omp85"/>
    <property type="match status" value="1"/>
</dbReference>
<keyword evidence="3" id="KW-0378">Hydrolase</keyword>
<dbReference type="SUPFAM" id="SSF56300">
    <property type="entry name" value="Metallo-dependent phosphatases"/>
    <property type="match status" value="1"/>
</dbReference>
<dbReference type="Proteomes" id="UP000279600">
    <property type="component" value="Chromosome"/>
</dbReference>
<dbReference type="InterPro" id="IPR051558">
    <property type="entry name" value="Metallophosphoesterase_PAP"/>
</dbReference>
<name>A0A3S9MYT5_9FLAO</name>
<keyword evidence="2" id="KW-0732">Signal</keyword>
<gene>
    <name evidence="7" type="ORF">EJ995_08435</name>
</gene>
<dbReference type="RefSeq" id="WP_126447528.1">
    <property type="nucleotide sequence ID" value="NZ_CP034549.1"/>
</dbReference>
<evidence type="ECO:0000256" key="2">
    <source>
        <dbReference type="ARBA" id="ARBA00022729"/>
    </source>
</evidence>
<dbReference type="PROSITE" id="PS51257">
    <property type="entry name" value="PROKAR_LIPOPROTEIN"/>
    <property type="match status" value="1"/>
</dbReference>
<dbReference type="GO" id="GO:0019867">
    <property type="term" value="C:outer membrane"/>
    <property type="evidence" value="ECO:0007669"/>
    <property type="project" value="InterPro"/>
</dbReference>
<feature type="domain" description="Calcineurin-like phosphoesterase" evidence="5">
    <location>
        <begin position="45"/>
        <end position="241"/>
    </location>
</feature>
<evidence type="ECO:0000256" key="4">
    <source>
        <dbReference type="ARBA" id="ARBA00023136"/>
    </source>
</evidence>
<dbReference type="PANTHER" id="PTHR10161">
    <property type="entry name" value="TARTRATE-RESISTANT ACID PHOSPHATASE TYPE 5"/>
    <property type="match status" value="1"/>
</dbReference>
<sequence length="1240" mass="140286">MNKNPLIFLIAVFIISSCASYKAQYKEGEESFKPSINDDDIVKSFYLIGDVGKSPIGGKSDGLLALEAYMKGKDTKNDHLIFLGDNIYPTGMPKKDTEFRPIAENHLDAQIAVAKQFEGKTIFIPGNHDYYDENLDNVEREKKYIEEALDNKDVWSPKVGCPIDSREISKDIQLIIVDSQWYLAKWDEIPTINDNCDQIKTREQFFLEIESELKKNQGKTILITTHHPIFTNGIHGGQYAAIKHLYPTQNNIPIPVLGSLTSLIRTSGGVSAQDKQNKRYQSYADRMTSLIVASGAPRVMLASGHEHTLQYIVNEGVRQIVSGSGAKKSYVALSDDGLFAYGGKGFAKMDVLKDGSSTVTYYGFENGTYKSLYSKNAIDAPPVFDMSSLPDSIPAFAKANIYNDDRTDKSKFYEGFWGEKYRELYNTDINAHVALLDTLKGGLSVVRPGGGHQTRSLRLVDKDGKEYNLRALKKSAVQFLQTTVFKDKNVADGFDDTTAEDLLFDFYTAAHPYGALVIPTLADAVGVYHTNPEIYYVPKQDALGNYNTEYGDELYMLVERPEENHKELESFGKPDNIESTADVIEKLRRDEKYSIDQDAYVRARMFDMLIGDWDRHQDQWRWSEFDNEDGTTIFKPIPRDRDQVFSNFDGAVFATLRTLVGITNQFATYGDDLDNVKWFNTAATYLDRSLGQEATRETWLAQARYIQDNLSDEEIDIAFKELPPAIYPHKSTKIIIESMKARRDNLVDIASRYYDVLARLAIITGTDKDDYVIVDRIEAGKTKVSIYRNKDGEIADLVRERVYDKKYTDEIWVYALDDDDIIKTTGNARNPIKVRIIGGQNNDIYKLETGKAISVYDHKTKDNTFEELAGARLRKSDNYDVNLYNPRKNIQSNNVLTPAIGFNPDDGIRVGLQNVYTVNGFNRNPNTRVHKLTAGYYFATDGYQIAYEGEFAGVFRGFNLLVKGRYTGPTFAVNFFGFGNETPNFDDDLGFDFNRVRLSRIEGGLGGVYRGEYGSILQVGTTIQGIEVERDADRFIADFPAMENEEEFFERSWFSDVNITYRYSSYDNPINPTRGMKFVFDNGITADVQDFDDVFYYIKPQLGFHNALTRDRKLVLKTLAQAHVIVGDDFEFYQSAQLGQNTGLRGYRTQRFSGESAFATSADVRYSFDQFKTGLIPLQMGVFLGGDVGRVWLDGQRSKRWNNDYGGGIFINSAEAIGATFNLFTGDDGLRFSFQVGFNF</sequence>
<accession>A0A3S9MYT5</accession>
<evidence type="ECO:0000259" key="5">
    <source>
        <dbReference type="Pfam" id="PF00149"/>
    </source>
</evidence>
<evidence type="ECO:0000313" key="8">
    <source>
        <dbReference type="Proteomes" id="UP000279600"/>
    </source>
</evidence>
<dbReference type="Gene3D" id="3.60.21.10">
    <property type="match status" value="1"/>
</dbReference>
<dbReference type="Gene3D" id="2.40.160.50">
    <property type="entry name" value="membrane protein fhac: a member of the omp85/tpsb transporter family"/>
    <property type="match status" value="1"/>
</dbReference>